<dbReference type="PROSITE" id="PS00061">
    <property type="entry name" value="ADH_SHORT"/>
    <property type="match status" value="1"/>
</dbReference>
<evidence type="ECO:0000313" key="6">
    <source>
        <dbReference type="Proteomes" id="UP001189792"/>
    </source>
</evidence>
<dbReference type="SUPFAM" id="SSF51735">
    <property type="entry name" value="NAD(P)-binding Rossmann-fold domains"/>
    <property type="match status" value="1"/>
</dbReference>
<reference evidence="5 6" key="1">
    <citation type="submission" date="2023-07" db="EMBL/GenBank/DDBJ databases">
        <authorList>
            <person name="Peeters C."/>
        </authorList>
    </citation>
    <scope>NUCLEOTIDE SEQUENCE [LARGE SCALE GENOMIC DNA]</scope>
    <source>
        <strain evidence="5 6">LMG 32965</strain>
    </source>
</reference>
<keyword evidence="6" id="KW-1185">Reference proteome</keyword>
<dbReference type="Pfam" id="PF00106">
    <property type="entry name" value="adh_short"/>
    <property type="match status" value="1"/>
</dbReference>
<dbReference type="InterPro" id="IPR020904">
    <property type="entry name" value="Sc_DH/Rdtase_CS"/>
</dbReference>
<dbReference type="InterPro" id="IPR057326">
    <property type="entry name" value="KR_dom"/>
</dbReference>
<dbReference type="InterPro" id="IPR036291">
    <property type="entry name" value="NAD(P)-bd_dom_sf"/>
</dbReference>
<sequence>MTNHQPLRGRTFVVTGATGGLGAAICEAAASAGASVVLGFNQSPHAALSLAEALPTAVGAQHLPIALPVTDTQALRMGAACVADYFDRVDVLVNCASTTRVVPHHDLDALDDALFDDILSTNIRGPFAVVRAFRTLLERAVDGLVINISSTAAQTAMGSNIAYCASKAALDNMTLSMARALAPRIRVVSVSSNAADIGFWKSEDQSFRQLQCRRTSLDGVANAEDVADAVLTAVALRFTTGTVLPVDGRHPFL</sequence>
<feature type="domain" description="Ketoreductase" evidence="4">
    <location>
        <begin position="10"/>
        <end position="200"/>
    </location>
</feature>
<keyword evidence="2 5" id="KW-0560">Oxidoreductase</keyword>
<dbReference type="EMBL" id="CAUDLI010000009">
    <property type="protein sequence ID" value="CAJ0895981.1"/>
    <property type="molecule type" value="Genomic_DNA"/>
</dbReference>
<evidence type="ECO:0000256" key="3">
    <source>
        <dbReference type="RuleBase" id="RU000363"/>
    </source>
</evidence>
<gene>
    <name evidence="5" type="primary">fabG_6</name>
    <name evidence="5" type="ORF">R77564_03945</name>
</gene>
<dbReference type="GO" id="GO:0004316">
    <property type="term" value="F:3-oxoacyl-[acyl-carrier-protein] reductase (NADPH) activity"/>
    <property type="evidence" value="ECO:0007669"/>
    <property type="project" value="UniProtKB-EC"/>
</dbReference>
<proteinExistence type="inferred from homology"/>
<dbReference type="CDD" id="cd05233">
    <property type="entry name" value="SDR_c"/>
    <property type="match status" value="1"/>
</dbReference>
<protein>
    <submittedName>
        <fullName evidence="5">3-oxoacyl-[acyl-carrier-protein] reductase FabG</fullName>
        <ecNumber evidence="5">1.1.1.100</ecNumber>
    </submittedName>
</protein>
<evidence type="ECO:0000256" key="2">
    <source>
        <dbReference type="ARBA" id="ARBA00023002"/>
    </source>
</evidence>
<dbReference type="InterPro" id="IPR002347">
    <property type="entry name" value="SDR_fam"/>
</dbReference>
<dbReference type="RefSeq" id="WP_316887382.1">
    <property type="nucleotide sequence ID" value="NZ_CAUDLI010000009.1"/>
</dbReference>
<comment type="similarity">
    <text evidence="1 3">Belongs to the short-chain dehydrogenases/reductases (SDR) family.</text>
</comment>
<dbReference type="PRINTS" id="PR00081">
    <property type="entry name" value="GDHRDH"/>
</dbReference>
<dbReference type="PANTHER" id="PTHR43639:SF1">
    <property type="entry name" value="SHORT-CHAIN DEHYDROGENASE_REDUCTASE FAMILY PROTEIN"/>
    <property type="match status" value="1"/>
</dbReference>
<comment type="caution">
    <text evidence="5">The sequence shown here is derived from an EMBL/GenBank/DDBJ whole genome shotgun (WGS) entry which is preliminary data.</text>
</comment>
<dbReference type="EC" id="1.1.1.100" evidence="5"/>
<dbReference type="SMART" id="SM00822">
    <property type="entry name" value="PKS_KR"/>
    <property type="match status" value="1"/>
</dbReference>
<name>A0ABN9KL06_9RALS</name>
<dbReference type="PANTHER" id="PTHR43639">
    <property type="entry name" value="OXIDOREDUCTASE, SHORT-CHAIN DEHYDROGENASE/REDUCTASE FAMILY (AFU_ORTHOLOGUE AFUA_5G02870)"/>
    <property type="match status" value="1"/>
</dbReference>
<dbReference type="PRINTS" id="PR00080">
    <property type="entry name" value="SDRFAMILY"/>
</dbReference>
<accession>A0ABN9KL06</accession>
<dbReference type="Gene3D" id="3.40.50.720">
    <property type="entry name" value="NAD(P)-binding Rossmann-like Domain"/>
    <property type="match status" value="1"/>
</dbReference>
<evidence type="ECO:0000313" key="5">
    <source>
        <dbReference type="EMBL" id="CAJ0895981.1"/>
    </source>
</evidence>
<evidence type="ECO:0000259" key="4">
    <source>
        <dbReference type="SMART" id="SM00822"/>
    </source>
</evidence>
<evidence type="ECO:0000256" key="1">
    <source>
        <dbReference type="ARBA" id="ARBA00006484"/>
    </source>
</evidence>
<organism evidence="5 6">
    <name type="scientific">Ralstonia flatus</name>
    <dbReference type="NCBI Taxonomy" id="3058601"/>
    <lineage>
        <taxon>Bacteria</taxon>
        <taxon>Pseudomonadati</taxon>
        <taxon>Pseudomonadota</taxon>
        <taxon>Betaproteobacteria</taxon>
        <taxon>Burkholderiales</taxon>
        <taxon>Burkholderiaceae</taxon>
        <taxon>Ralstonia</taxon>
    </lineage>
</organism>
<dbReference type="Proteomes" id="UP001189792">
    <property type="component" value="Unassembled WGS sequence"/>
</dbReference>